<reference evidence="1 2" key="1">
    <citation type="submission" date="2020-07" db="EMBL/GenBank/DDBJ databases">
        <title>Complete genome sequence of Streptomyces phage Salutena.</title>
        <authorList>
            <person name="Kim J.H."/>
            <person name="Higbee T."/>
            <person name="Clark J.D."/>
            <person name="Le T."/>
            <person name="Burrowes B.H."/>
            <person name="Liu M."/>
        </authorList>
    </citation>
    <scope>NUCLEOTIDE SEQUENCE [LARGE SCALE GENOMIC DNA]</scope>
</reference>
<protein>
    <submittedName>
        <fullName evidence="1">Uncharacterized protein</fullName>
    </submittedName>
</protein>
<organism evidence="1 2">
    <name type="scientific">Streptomyces phage Salutena</name>
    <dbReference type="NCBI Taxonomy" id="2767576"/>
    <lineage>
        <taxon>Viruses</taxon>
        <taxon>Duplodnaviria</taxon>
        <taxon>Heunggongvirae</taxon>
        <taxon>Uroviricota</taxon>
        <taxon>Caudoviricetes</taxon>
        <taxon>Arquatrovirinae</taxon>
        <taxon>Salutenavirus</taxon>
        <taxon>Salutenavirus salutena</taxon>
    </lineage>
</organism>
<name>A0A7S6U341_9CAUD</name>
<keyword evidence="2" id="KW-1185">Reference proteome</keyword>
<accession>A0A7S6U341</accession>
<evidence type="ECO:0000313" key="1">
    <source>
        <dbReference type="EMBL" id="QOV06211.1"/>
    </source>
</evidence>
<gene>
    <name evidence="1" type="ORF">CPT_Salutena_081</name>
</gene>
<dbReference type="EMBL" id="MT708548">
    <property type="protein sequence ID" value="QOV06211.1"/>
    <property type="molecule type" value="Genomic_DNA"/>
</dbReference>
<dbReference type="Proteomes" id="UP000594184">
    <property type="component" value="Segment"/>
</dbReference>
<evidence type="ECO:0000313" key="2">
    <source>
        <dbReference type="Proteomes" id="UP000594184"/>
    </source>
</evidence>
<proteinExistence type="predicted"/>
<sequence length="133" mass="14908">MRCTICSDQATHYYRSVGGENVGRCAYHADQFGYPEYLVEINPPRPALRTPAYLVQFWDGLGMDQDPVAAVWPFAEELAEWWVQNITAADKGKVEWLMSDAAYAPYGAQLMETQDVTVEVTRVTSLPVLQCGV</sequence>